<evidence type="ECO:0008006" key="4">
    <source>
        <dbReference type="Google" id="ProtNLM"/>
    </source>
</evidence>
<name>A0A220VGS1_9GAMM</name>
<proteinExistence type="predicted"/>
<sequence length="193" mass="22515">MKTKNIIMSVVFLGIVSTGVYAVTANKSSQQSNLTKKNQEIHLYTSASTSSKVIQDYPLTKSFVVIYQDPKNKDWFKVGDQRNGQVGWISNTQYNQAVSNYQKSLYNEDHFKTQSVYITETRTKDNKPKMNIEVYQNGKKLSEKEAQKVYQNIKINEQKSSREFMQEQKAINYQVHLMNQQMDELDNHNMMFN</sequence>
<gene>
    <name evidence="2" type="ORF">CF386_10760</name>
</gene>
<reference evidence="2 3" key="1">
    <citation type="journal article" date="2016" name="Int. J. Syst. Evol. Microbiol.">
        <title>Paraphotobacterium marinum gen. nov., sp. nov., a member of the family Vibrionaceae, isolated from surface seawater.</title>
        <authorList>
            <person name="Huang Z."/>
            <person name="Dong C."/>
            <person name="Shao Z."/>
        </authorList>
    </citation>
    <scope>NUCLEOTIDE SEQUENCE [LARGE SCALE GENOMIC DNA]</scope>
    <source>
        <strain evidence="2 3">NSCS20N07D</strain>
    </source>
</reference>
<evidence type="ECO:0000313" key="2">
    <source>
        <dbReference type="EMBL" id="ASK79529.1"/>
    </source>
</evidence>
<organism evidence="2 3">
    <name type="scientific">Paraphotobacterium marinum</name>
    <dbReference type="NCBI Taxonomy" id="1755811"/>
    <lineage>
        <taxon>Bacteria</taxon>
        <taxon>Pseudomonadati</taxon>
        <taxon>Pseudomonadota</taxon>
        <taxon>Gammaproteobacteria</taxon>
        <taxon>Vibrionales</taxon>
        <taxon>Vibrionaceae</taxon>
        <taxon>Paraphotobacterium</taxon>
    </lineage>
</organism>
<dbReference type="OrthoDB" id="5827212at2"/>
<dbReference type="Proteomes" id="UP000242175">
    <property type="component" value="Chromosome small"/>
</dbReference>
<protein>
    <recommendedName>
        <fullName evidence="4">SH3b domain-containing protein</fullName>
    </recommendedName>
</protein>
<evidence type="ECO:0000313" key="3">
    <source>
        <dbReference type="Proteomes" id="UP000242175"/>
    </source>
</evidence>
<accession>A0A220VGS1</accession>
<dbReference type="RefSeq" id="WP_089074437.1">
    <property type="nucleotide sequence ID" value="NZ_CBCSAM010000008.1"/>
</dbReference>
<feature type="signal peptide" evidence="1">
    <location>
        <begin position="1"/>
        <end position="22"/>
    </location>
</feature>
<evidence type="ECO:0000256" key="1">
    <source>
        <dbReference type="SAM" id="SignalP"/>
    </source>
</evidence>
<dbReference type="Gene3D" id="2.30.30.40">
    <property type="entry name" value="SH3 Domains"/>
    <property type="match status" value="1"/>
</dbReference>
<dbReference type="AlphaFoldDB" id="A0A220VGS1"/>
<dbReference type="EMBL" id="CP022356">
    <property type="protein sequence ID" value="ASK79529.1"/>
    <property type="molecule type" value="Genomic_DNA"/>
</dbReference>
<feature type="chain" id="PRO_5013256722" description="SH3b domain-containing protein" evidence="1">
    <location>
        <begin position="23"/>
        <end position="193"/>
    </location>
</feature>
<keyword evidence="3" id="KW-1185">Reference proteome</keyword>
<keyword evidence="1" id="KW-0732">Signal</keyword>
<dbReference type="KEGG" id="pmai:CF386_10760"/>